<dbReference type="GO" id="GO:0019031">
    <property type="term" value="C:viral envelope"/>
    <property type="evidence" value="ECO:0007669"/>
    <property type="project" value="UniProtKB-KW"/>
</dbReference>
<keyword evidence="1" id="KW-0946">Virion</keyword>
<gene>
    <name evidence="1" type="primary">env</name>
</gene>
<keyword evidence="1" id="KW-0261">Viral envelope protein</keyword>
<evidence type="ECO:0000313" key="1">
    <source>
        <dbReference type="EMBL" id="AAB88744.1"/>
    </source>
</evidence>
<dbReference type="EMBL" id="AF009608">
    <property type="protein sequence ID" value="AAB88744.1"/>
    <property type="molecule type" value="Genomic_DNA"/>
</dbReference>
<feature type="non-terminal residue" evidence="1">
    <location>
        <position position="38"/>
    </location>
</feature>
<reference evidence="1" key="1">
    <citation type="journal article" date="1998" name="J. Acquir. Immune Defic. Syndr. Hum. Retrovirol.">
        <title>Tropism, coreceptor use, and phylogenetic analysis of both the V3 loop and the protease gene of three novel HIV-1 group O isolates.</title>
        <authorList>
            <person name="Vallejo A."/>
            <person name="Heredia A."/>
            <person name="Mas A."/>
            <person name="Lee S.F."/>
            <person name="Epstein J.S."/>
            <person name="Soriano V."/>
            <person name="Hewlett I.K."/>
        </authorList>
    </citation>
    <scope>NUCLEOTIDE SEQUENCE</scope>
    <source>
        <strain evidence="1">ES1158.1</strain>
    </source>
</reference>
<proteinExistence type="predicted"/>
<protein>
    <submittedName>
        <fullName evidence="1">Envelope glycoprotein</fullName>
    </submittedName>
</protein>
<accession>O55471</accession>
<organism evidence="1">
    <name type="scientific">Human immunodeficiency virus type 1</name>
    <name type="common">HIV-1</name>
    <dbReference type="NCBI Taxonomy" id="11676"/>
    <lineage>
        <taxon>Viruses</taxon>
        <taxon>Riboviria</taxon>
        <taxon>Pararnavirae</taxon>
        <taxon>Artverviricota</taxon>
        <taxon>Revtraviricetes</taxon>
        <taxon>Ortervirales</taxon>
        <taxon>Retroviridae</taxon>
        <taxon>Orthoretrovirinae</taxon>
        <taxon>Lentivirus</taxon>
        <taxon>Lentivirus humimdef1</taxon>
    </lineage>
</organism>
<organismHost>
    <name type="scientific">Homo sapiens</name>
    <name type="common">Human</name>
    <dbReference type="NCBI Taxonomy" id="9606"/>
</organismHost>
<feature type="non-terminal residue" evidence="1">
    <location>
        <position position="1"/>
    </location>
</feature>
<name>O55471_HV1</name>
<sequence length="38" mass="4139">CSRPEMDVQEIRNGPMAWYSMALAKGGTTANSTRAAYC</sequence>